<evidence type="ECO:0000313" key="2">
    <source>
        <dbReference type="EMBL" id="CAI9916516.1"/>
    </source>
</evidence>
<evidence type="ECO:0000313" key="4">
    <source>
        <dbReference type="Proteomes" id="UP001642409"/>
    </source>
</evidence>
<dbReference type="Proteomes" id="UP001642409">
    <property type="component" value="Unassembled WGS sequence"/>
</dbReference>
<evidence type="ECO:0000313" key="3">
    <source>
        <dbReference type="EMBL" id="CAL6005964.1"/>
    </source>
</evidence>
<keyword evidence="1" id="KW-0472">Membrane</keyword>
<reference evidence="3 4" key="2">
    <citation type="submission" date="2024-07" db="EMBL/GenBank/DDBJ databases">
        <authorList>
            <person name="Akdeniz Z."/>
        </authorList>
    </citation>
    <scope>NUCLEOTIDE SEQUENCE [LARGE SCALE GENOMIC DNA]</scope>
</reference>
<evidence type="ECO:0000256" key="1">
    <source>
        <dbReference type="SAM" id="Phobius"/>
    </source>
</evidence>
<dbReference type="EMBL" id="CATOUU010000108">
    <property type="protein sequence ID" value="CAI9916516.1"/>
    <property type="molecule type" value="Genomic_DNA"/>
</dbReference>
<dbReference type="EMBL" id="CAXDID020000053">
    <property type="protein sequence ID" value="CAL6005964.1"/>
    <property type="molecule type" value="Genomic_DNA"/>
</dbReference>
<proteinExistence type="predicted"/>
<protein>
    <submittedName>
        <fullName evidence="2">Uncharacterized protein</fullName>
    </submittedName>
</protein>
<organism evidence="2">
    <name type="scientific">Hexamita inflata</name>
    <dbReference type="NCBI Taxonomy" id="28002"/>
    <lineage>
        <taxon>Eukaryota</taxon>
        <taxon>Metamonada</taxon>
        <taxon>Diplomonadida</taxon>
        <taxon>Hexamitidae</taxon>
        <taxon>Hexamitinae</taxon>
        <taxon>Hexamita</taxon>
    </lineage>
</organism>
<dbReference type="AlphaFoldDB" id="A0AA86NCA6"/>
<name>A0AA86NCA6_9EUKA</name>
<accession>A0AA86NCA6</accession>
<keyword evidence="4" id="KW-1185">Reference proteome</keyword>
<gene>
    <name evidence="3" type="ORF">HINF_LOCUS19890</name>
    <name evidence="2" type="ORF">HINF_LOCUS4161</name>
</gene>
<reference evidence="2" key="1">
    <citation type="submission" date="2023-06" db="EMBL/GenBank/DDBJ databases">
        <authorList>
            <person name="Kurt Z."/>
        </authorList>
    </citation>
    <scope>NUCLEOTIDE SEQUENCE</scope>
</reference>
<sequence>MNIVLSTKIIYELFMTSVKNVRVNQISDIANASPDADAVVTFDEQSNHFHVNMSWDHNLLSQAFLWGFAEGHSMKARIVAFQQAIASVFTLDPISATFLENQYQTFKNQAYAGNFQLIESFILGLTQSTGLSSEDLFMLNCYQQFYNLIDSNTERTFMRLNSFRSVHQLNELVFAHSQNDFFKLGEHYVEKSLVMHKDDGDTVRMIFKSKPGLMFSPDIFYVIHKDTLDTIENITIIGAQYSVNHSVMNFGIDRFPNGLWMICNILGEHRDPGYVDHFQYLQVSQKWIAHTDGKITETTVTQTQIIKGHRIDDDLTEQFKTDRKLFIYGVPSEFEPLNVDGAGFEPVIQAFTKSDLSTLEKIKLFYLENDNQMDSCVGARYDLKSGEKYGQVDFKLKTNNNFSVIIQNGYNPTKQNKIITDSTLKSILEVEQIIQPCPDEILNCNFCSDERFTIEKRCTTCKKEYILMLQNKDCVEFSFVSPIAIMGAHFVILVVGVIVWVWWFFIRK</sequence>
<keyword evidence="1" id="KW-1133">Transmembrane helix</keyword>
<feature type="transmembrane region" description="Helical" evidence="1">
    <location>
        <begin position="479"/>
        <end position="505"/>
    </location>
</feature>
<keyword evidence="1" id="KW-0812">Transmembrane</keyword>
<comment type="caution">
    <text evidence="2">The sequence shown here is derived from an EMBL/GenBank/DDBJ whole genome shotgun (WGS) entry which is preliminary data.</text>
</comment>